<accession>A0A0A9DSF5</accession>
<evidence type="ECO:0000313" key="1">
    <source>
        <dbReference type="EMBL" id="JAD86697.1"/>
    </source>
</evidence>
<reference evidence="1" key="2">
    <citation type="journal article" date="2015" name="Data Brief">
        <title>Shoot transcriptome of the giant reed, Arundo donax.</title>
        <authorList>
            <person name="Barrero R.A."/>
            <person name="Guerrero F.D."/>
            <person name="Moolhuijzen P."/>
            <person name="Goolsby J.A."/>
            <person name="Tidwell J."/>
            <person name="Bellgard S.E."/>
            <person name="Bellgard M.I."/>
        </authorList>
    </citation>
    <scope>NUCLEOTIDE SEQUENCE</scope>
    <source>
        <tissue evidence="1">Shoot tissue taken approximately 20 cm above the soil surface</tissue>
    </source>
</reference>
<reference evidence="1" key="1">
    <citation type="submission" date="2014-09" db="EMBL/GenBank/DDBJ databases">
        <authorList>
            <person name="Magalhaes I.L.F."/>
            <person name="Oliveira U."/>
            <person name="Santos F.R."/>
            <person name="Vidigal T.H.D.A."/>
            <person name="Brescovit A.D."/>
            <person name="Santos A.J."/>
        </authorList>
    </citation>
    <scope>NUCLEOTIDE SEQUENCE</scope>
    <source>
        <tissue evidence="1">Shoot tissue taken approximately 20 cm above the soil surface</tissue>
    </source>
</reference>
<dbReference type="AlphaFoldDB" id="A0A0A9DSF5"/>
<protein>
    <submittedName>
        <fullName evidence="1">Uncharacterized protein</fullName>
    </submittedName>
</protein>
<sequence>MFRWMETWQKQGLCQLRPCKWMFLCARRLIRKLERMKRIVEVAGVQGRS</sequence>
<proteinExistence type="predicted"/>
<dbReference type="EMBL" id="GBRH01211198">
    <property type="protein sequence ID" value="JAD86697.1"/>
    <property type="molecule type" value="Transcribed_RNA"/>
</dbReference>
<name>A0A0A9DSF5_ARUDO</name>
<organism evidence="1">
    <name type="scientific">Arundo donax</name>
    <name type="common">Giant reed</name>
    <name type="synonym">Donax arundinaceus</name>
    <dbReference type="NCBI Taxonomy" id="35708"/>
    <lineage>
        <taxon>Eukaryota</taxon>
        <taxon>Viridiplantae</taxon>
        <taxon>Streptophyta</taxon>
        <taxon>Embryophyta</taxon>
        <taxon>Tracheophyta</taxon>
        <taxon>Spermatophyta</taxon>
        <taxon>Magnoliopsida</taxon>
        <taxon>Liliopsida</taxon>
        <taxon>Poales</taxon>
        <taxon>Poaceae</taxon>
        <taxon>PACMAD clade</taxon>
        <taxon>Arundinoideae</taxon>
        <taxon>Arundineae</taxon>
        <taxon>Arundo</taxon>
    </lineage>
</organism>